<sequence length="158" mass="17169">MAQPPKVNTTSKSPPVMVLRGQVGWGHSTVPYTHRQCCVLRDPQSSTNGTRSGCIDSSTVYVICLRRQGSAGVTVRVQRLQRTWCTGGIYTIRAVIHPNTRHGQRECAAHAISAGLAFKALCTTQCYSVTEVGRGPGQRACPPSNPLVKPSFQSGRYR</sequence>
<dbReference type="RefSeq" id="XP_020069536.1">
    <property type="nucleotide sequence ID" value="XM_020213463.1"/>
</dbReference>
<gene>
    <name evidence="2" type="ORF">CYBJADRAFT_15615</name>
</gene>
<feature type="region of interest" description="Disordered" evidence="1">
    <location>
        <begin position="135"/>
        <end position="158"/>
    </location>
</feature>
<name>A0A1E4RZ08_CYBJN</name>
<evidence type="ECO:0000313" key="2">
    <source>
        <dbReference type="EMBL" id="ODV72497.1"/>
    </source>
</evidence>
<accession>A0A1E4RZ08</accession>
<dbReference type="GeneID" id="30987859"/>
<organism evidence="2 3">
    <name type="scientific">Cyberlindnera jadinii (strain ATCC 18201 / CBS 1600 / BCRC 20928 / JCM 3617 / NBRC 0987 / NRRL Y-1542)</name>
    <name type="common">Torula yeast</name>
    <name type="synonym">Candida utilis</name>
    <dbReference type="NCBI Taxonomy" id="983966"/>
    <lineage>
        <taxon>Eukaryota</taxon>
        <taxon>Fungi</taxon>
        <taxon>Dikarya</taxon>
        <taxon>Ascomycota</taxon>
        <taxon>Saccharomycotina</taxon>
        <taxon>Saccharomycetes</taxon>
        <taxon>Phaffomycetales</taxon>
        <taxon>Phaffomycetaceae</taxon>
        <taxon>Cyberlindnera</taxon>
    </lineage>
</organism>
<dbReference type="Proteomes" id="UP000094389">
    <property type="component" value="Unassembled WGS sequence"/>
</dbReference>
<protein>
    <submittedName>
        <fullName evidence="2">Uncharacterized protein</fullName>
    </submittedName>
</protein>
<evidence type="ECO:0000313" key="3">
    <source>
        <dbReference type="Proteomes" id="UP000094389"/>
    </source>
</evidence>
<reference evidence="2 3" key="1">
    <citation type="journal article" date="2016" name="Proc. Natl. Acad. Sci. U.S.A.">
        <title>Comparative genomics of biotechnologically important yeasts.</title>
        <authorList>
            <person name="Riley R."/>
            <person name="Haridas S."/>
            <person name="Wolfe K.H."/>
            <person name="Lopes M.R."/>
            <person name="Hittinger C.T."/>
            <person name="Goeker M."/>
            <person name="Salamov A.A."/>
            <person name="Wisecaver J.H."/>
            <person name="Long T.M."/>
            <person name="Calvey C.H."/>
            <person name="Aerts A.L."/>
            <person name="Barry K.W."/>
            <person name="Choi C."/>
            <person name="Clum A."/>
            <person name="Coughlan A.Y."/>
            <person name="Deshpande S."/>
            <person name="Douglass A.P."/>
            <person name="Hanson S.J."/>
            <person name="Klenk H.-P."/>
            <person name="LaButti K.M."/>
            <person name="Lapidus A."/>
            <person name="Lindquist E.A."/>
            <person name="Lipzen A.M."/>
            <person name="Meier-Kolthoff J.P."/>
            <person name="Ohm R.A."/>
            <person name="Otillar R.P."/>
            <person name="Pangilinan J.L."/>
            <person name="Peng Y."/>
            <person name="Rokas A."/>
            <person name="Rosa C.A."/>
            <person name="Scheuner C."/>
            <person name="Sibirny A.A."/>
            <person name="Slot J.C."/>
            <person name="Stielow J.B."/>
            <person name="Sun H."/>
            <person name="Kurtzman C.P."/>
            <person name="Blackwell M."/>
            <person name="Grigoriev I.V."/>
            <person name="Jeffries T.W."/>
        </authorList>
    </citation>
    <scope>NUCLEOTIDE SEQUENCE [LARGE SCALE GENOMIC DNA]</scope>
    <source>
        <strain evidence="3">ATCC 18201 / CBS 1600 / BCRC 20928 / JCM 3617 / NBRC 0987 / NRRL Y-1542</strain>
    </source>
</reference>
<proteinExistence type="predicted"/>
<dbReference type="EMBL" id="KV453934">
    <property type="protein sequence ID" value="ODV72497.1"/>
    <property type="molecule type" value="Genomic_DNA"/>
</dbReference>
<dbReference type="AlphaFoldDB" id="A0A1E4RZ08"/>
<evidence type="ECO:0000256" key="1">
    <source>
        <dbReference type="SAM" id="MobiDB-lite"/>
    </source>
</evidence>
<keyword evidence="3" id="KW-1185">Reference proteome</keyword>